<evidence type="ECO:0000256" key="1">
    <source>
        <dbReference type="SAM" id="Phobius"/>
    </source>
</evidence>
<dbReference type="RefSeq" id="WP_170093036.1">
    <property type="nucleotide sequence ID" value="NZ_WOYG01000001.1"/>
</dbReference>
<evidence type="ECO:0000313" key="2">
    <source>
        <dbReference type="EMBL" id="NLV09120.1"/>
    </source>
</evidence>
<organism evidence="2 3">
    <name type="scientific">Halomicrobium mukohataei</name>
    <dbReference type="NCBI Taxonomy" id="57705"/>
    <lineage>
        <taxon>Archaea</taxon>
        <taxon>Methanobacteriati</taxon>
        <taxon>Methanobacteriota</taxon>
        <taxon>Stenosarchaea group</taxon>
        <taxon>Halobacteria</taxon>
        <taxon>Halobacteriales</taxon>
        <taxon>Haloarculaceae</taxon>
        <taxon>Halomicrobium</taxon>
    </lineage>
</organism>
<feature type="transmembrane region" description="Helical" evidence="1">
    <location>
        <begin position="6"/>
        <end position="25"/>
    </location>
</feature>
<reference evidence="2" key="1">
    <citation type="submission" date="2019-12" db="EMBL/GenBank/DDBJ databases">
        <title>Whole-genome sequence of Halomicrobium mukohataei pws1.</title>
        <authorList>
            <person name="Verma D.K."/>
            <person name="Gopal K."/>
            <person name="Prasad E.S."/>
        </authorList>
    </citation>
    <scope>NUCLEOTIDE SEQUENCE</scope>
    <source>
        <strain evidence="2">Pws1</strain>
    </source>
</reference>
<proteinExistence type="predicted"/>
<protein>
    <submittedName>
        <fullName evidence="2">Uncharacterized protein</fullName>
    </submittedName>
</protein>
<name>A0A847UCC4_9EURY</name>
<comment type="caution">
    <text evidence="2">The sequence shown here is derived from an EMBL/GenBank/DDBJ whole genome shotgun (WGS) entry which is preliminary data.</text>
</comment>
<accession>A0A847UCC4</accession>
<keyword evidence="1" id="KW-0812">Transmembrane</keyword>
<gene>
    <name evidence="2" type="ORF">GOC74_04150</name>
</gene>
<feature type="transmembrane region" description="Helical" evidence="1">
    <location>
        <begin position="37"/>
        <end position="56"/>
    </location>
</feature>
<sequence>MVDETVAKIIAFEIFLLHLSIVGIYTQNNIEPYSKLVIFPLAASGLLSTIAMVVGLRGQ</sequence>
<keyword evidence="1" id="KW-1133">Transmembrane helix</keyword>
<keyword evidence="1" id="KW-0472">Membrane</keyword>
<dbReference type="Proteomes" id="UP000608662">
    <property type="component" value="Unassembled WGS sequence"/>
</dbReference>
<evidence type="ECO:0000313" key="3">
    <source>
        <dbReference type="Proteomes" id="UP000608662"/>
    </source>
</evidence>
<dbReference type="AlphaFoldDB" id="A0A847UCC4"/>
<dbReference type="EMBL" id="WOYG01000001">
    <property type="protein sequence ID" value="NLV09120.1"/>
    <property type="molecule type" value="Genomic_DNA"/>
</dbReference>